<dbReference type="NCBIfam" id="NF007553">
    <property type="entry name" value="PRK10173.1"/>
    <property type="match status" value="1"/>
</dbReference>
<comment type="similarity">
    <text evidence="1">Belongs to the histidine acid phosphatase family.</text>
</comment>
<proteinExistence type="inferred from homology"/>
<evidence type="ECO:0000256" key="2">
    <source>
        <dbReference type="SAM" id="SignalP"/>
    </source>
</evidence>
<accession>A0A2N5EIH0</accession>
<dbReference type="InterPro" id="IPR000560">
    <property type="entry name" value="His_Pase_clade-2"/>
</dbReference>
<dbReference type="PANTHER" id="PTHR11567">
    <property type="entry name" value="ACID PHOSPHATASE-RELATED"/>
    <property type="match status" value="1"/>
</dbReference>
<organism evidence="3 4">
    <name type="scientific">Chimaeribacter arupi</name>
    <dbReference type="NCBI Taxonomy" id="2060066"/>
    <lineage>
        <taxon>Bacteria</taxon>
        <taxon>Pseudomonadati</taxon>
        <taxon>Pseudomonadota</taxon>
        <taxon>Gammaproteobacteria</taxon>
        <taxon>Enterobacterales</taxon>
        <taxon>Yersiniaceae</taxon>
        <taxon>Chimaeribacter</taxon>
    </lineage>
</organism>
<dbReference type="Proteomes" id="UP000234626">
    <property type="component" value="Unassembled WGS sequence"/>
</dbReference>
<dbReference type="InterPro" id="IPR050645">
    <property type="entry name" value="Histidine_acid_phosphatase"/>
</dbReference>
<name>A0A2N5EIH0_9GAMM</name>
<gene>
    <name evidence="3" type="ORF">CYR34_18560</name>
</gene>
<dbReference type="GO" id="GO:0030288">
    <property type="term" value="C:outer membrane-bounded periplasmic space"/>
    <property type="evidence" value="ECO:0007669"/>
    <property type="project" value="TreeGrafter"/>
</dbReference>
<dbReference type="OrthoDB" id="395886at2"/>
<dbReference type="CDD" id="cd07061">
    <property type="entry name" value="HP_HAP_like"/>
    <property type="match status" value="1"/>
</dbReference>
<protein>
    <submittedName>
        <fullName evidence="3">Bifunctional glucose-1-phosphatase/inositol phosphatase</fullName>
    </submittedName>
</protein>
<reference evidence="3 4" key="1">
    <citation type="submission" date="2017-12" db="EMBL/GenBank/DDBJ databases">
        <title>Characterization of six clinical isolates of Enterochimera gen. nov., a novel genus of the Yersiniaciae family and the three species Enterochimera arupensis sp. nov., Enterochimera coloradensis sp. nov, and Enterochimera californica sp. nov.</title>
        <authorList>
            <person name="Rossi A."/>
            <person name="Fisher M."/>
        </authorList>
    </citation>
    <scope>NUCLEOTIDE SEQUENCE [LARGE SCALE GENOMIC DNA]</scope>
    <source>
        <strain evidence="3 4">2016Iso1</strain>
    </source>
</reference>
<comment type="caution">
    <text evidence="3">The sequence shown here is derived from an EMBL/GenBank/DDBJ whole genome shotgun (WGS) entry which is preliminary data.</text>
</comment>
<dbReference type="Pfam" id="PF00328">
    <property type="entry name" value="His_Phos_2"/>
    <property type="match status" value="1"/>
</dbReference>
<dbReference type="RefSeq" id="WP_101835913.1">
    <property type="nucleotide sequence ID" value="NZ_PJZK01000025.1"/>
</dbReference>
<dbReference type="EMBL" id="PJZK01000025">
    <property type="protein sequence ID" value="PLR44729.1"/>
    <property type="molecule type" value="Genomic_DNA"/>
</dbReference>
<evidence type="ECO:0000256" key="1">
    <source>
        <dbReference type="ARBA" id="ARBA00005375"/>
    </source>
</evidence>
<sequence>MAKKSAWKRGAAALSWLLLPLAAGAAEQEAPAGYQLEKVVIMSRHGIRAPLVNYGDVLADATPHTWPAWKTPGGLLTPKGGLVEEHVGRYFRAWLGTTGLLAAEGCPAPKQVFTYANSLPRTIDTATHFLAGAFPGCDLRVTHQMLVGTMDPTFNPIITAEVTDTFRRNALRSLNQHAGEGGLDGLNQRLAPNYALLEQVLDYRHSKLCREKSLCSLAAQPSSVQLRQGKEPGITGPLRTATGAADAFMLQYYEGYPLTDVAWGKVSTPAQWQQLEAIKNLYHETLFGSPAIAANAAAPLLGFISLALDGTNGKTPDEQAAQQAKLTVLVGHDSNIASLLAALKTQDYQLPQQYERTPISGAVVFQRWHDSTAGRDLLKVEYVYPATGQIRNNSALTLQTPPQRVTLRLAGCPADAQGFCPFNTFRQVAARQPVPET</sequence>
<evidence type="ECO:0000313" key="3">
    <source>
        <dbReference type="EMBL" id="PLR44729.1"/>
    </source>
</evidence>
<dbReference type="AlphaFoldDB" id="A0A2N5EIH0"/>
<dbReference type="SUPFAM" id="SSF53254">
    <property type="entry name" value="Phosphoglycerate mutase-like"/>
    <property type="match status" value="1"/>
</dbReference>
<dbReference type="PROSITE" id="PS00778">
    <property type="entry name" value="HIS_ACID_PHOSPHAT_2"/>
    <property type="match status" value="1"/>
</dbReference>
<dbReference type="InterPro" id="IPR029033">
    <property type="entry name" value="His_PPase_superfam"/>
</dbReference>
<dbReference type="PANTHER" id="PTHR11567:SF135">
    <property type="entry name" value="GLUCOSE-1-PHOSPHATASE"/>
    <property type="match status" value="1"/>
</dbReference>
<feature type="chain" id="PRO_5014652504" evidence="2">
    <location>
        <begin position="26"/>
        <end position="437"/>
    </location>
</feature>
<dbReference type="Gene3D" id="3.40.50.1240">
    <property type="entry name" value="Phosphoglycerate mutase-like"/>
    <property type="match status" value="2"/>
</dbReference>
<feature type="signal peptide" evidence="2">
    <location>
        <begin position="1"/>
        <end position="25"/>
    </location>
</feature>
<evidence type="ECO:0000313" key="4">
    <source>
        <dbReference type="Proteomes" id="UP000234626"/>
    </source>
</evidence>
<keyword evidence="4" id="KW-1185">Reference proteome</keyword>
<dbReference type="PROSITE" id="PS00616">
    <property type="entry name" value="HIS_ACID_PHOSPHAT_1"/>
    <property type="match status" value="1"/>
</dbReference>
<dbReference type="InterPro" id="IPR033379">
    <property type="entry name" value="Acid_Pase_AS"/>
</dbReference>
<dbReference type="GO" id="GO:0050308">
    <property type="term" value="F:sugar-phosphatase activity"/>
    <property type="evidence" value="ECO:0007669"/>
    <property type="project" value="TreeGrafter"/>
</dbReference>
<keyword evidence="2" id="KW-0732">Signal</keyword>